<dbReference type="RefSeq" id="WP_377305141.1">
    <property type="nucleotide sequence ID" value="NZ_CP180191.1"/>
</dbReference>
<gene>
    <name evidence="2" type="ORF">ACFOEN_14485</name>
</gene>
<dbReference type="Proteomes" id="UP001595556">
    <property type="component" value="Unassembled WGS sequence"/>
</dbReference>
<evidence type="ECO:0000256" key="1">
    <source>
        <dbReference type="SAM" id="Phobius"/>
    </source>
</evidence>
<keyword evidence="1" id="KW-0472">Membrane</keyword>
<dbReference type="EMBL" id="JBHRTI010000010">
    <property type="protein sequence ID" value="MFC3148837.1"/>
    <property type="molecule type" value="Genomic_DNA"/>
</dbReference>
<keyword evidence="1" id="KW-1133">Transmembrane helix</keyword>
<sequence>MNGTPLDEKRWFFWLNLFVGLVLASQILRVAGVPEGFDRNWAQWIVAIVTILGCARFSGWIVWLMVLWLKPELIKEKSSPPA</sequence>
<feature type="transmembrane region" description="Helical" evidence="1">
    <location>
        <begin position="44"/>
        <end position="69"/>
    </location>
</feature>
<feature type="transmembrane region" description="Helical" evidence="1">
    <location>
        <begin position="12"/>
        <end position="32"/>
    </location>
</feature>
<evidence type="ECO:0000313" key="3">
    <source>
        <dbReference type="Proteomes" id="UP001595556"/>
    </source>
</evidence>
<proteinExistence type="predicted"/>
<reference evidence="3" key="1">
    <citation type="journal article" date="2019" name="Int. J. Syst. Evol. Microbiol.">
        <title>The Global Catalogue of Microorganisms (GCM) 10K type strain sequencing project: providing services to taxonomists for standard genome sequencing and annotation.</title>
        <authorList>
            <consortium name="The Broad Institute Genomics Platform"/>
            <consortium name="The Broad Institute Genome Sequencing Center for Infectious Disease"/>
            <person name="Wu L."/>
            <person name="Ma J."/>
        </authorList>
    </citation>
    <scope>NUCLEOTIDE SEQUENCE [LARGE SCALE GENOMIC DNA]</scope>
    <source>
        <strain evidence="3">KCTC 52168</strain>
    </source>
</reference>
<name>A0ABV7HAQ0_9BURK</name>
<comment type="caution">
    <text evidence="2">The sequence shown here is derived from an EMBL/GenBank/DDBJ whole genome shotgun (WGS) entry which is preliminary data.</text>
</comment>
<protein>
    <submittedName>
        <fullName evidence="2">Uncharacterized protein</fullName>
    </submittedName>
</protein>
<organism evidence="2 3">
    <name type="scientific">Piscinibacterium candidicorallinum</name>
    <dbReference type="NCBI Taxonomy" id="1793872"/>
    <lineage>
        <taxon>Bacteria</taxon>
        <taxon>Pseudomonadati</taxon>
        <taxon>Pseudomonadota</taxon>
        <taxon>Betaproteobacteria</taxon>
        <taxon>Burkholderiales</taxon>
        <taxon>Piscinibacterium</taxon>
    </lineage>
</organism>
<accession>A0ABV7HAQ0</accession>
<keyword evidence="1" id="KW-0812">Transmembrane</keyword>
<keyword evidence="3" id="KW-1185">Reference proteome</keyword>
<evidence type="ECO:0000313" key="2">
    <source>
        <dbReference type="EMBL" id="MFC3148837.1"/>
    </source>
</evidence>